<keyword evidence="3" id="KW-1185">Reference proteome</keyword>
<dbReference type="AlphaFoldDB" id="A0AA88AHQ9"/>
<name>A0AA88AHQ9_FICCA</name>
<evidence type="ECO:0000313" key="2">
    <source>
        <dbReference type="EMBL" id="GMN53252.1"/>
    </source>
</evidence>
<evidence type="ECO:0000256" key="1">
    <source>
        <dbReference type="SAM" id="Phobius"/>
    </source>
</evidence>
<comment type="caution">
    <text evidence="2">The sequence shown here is derived from an EMBL/GenBank/DDBJ whole genome shotgun (WGS) entry which is preliminary data.</text>
</comment>
<gene>
    <name evidence="2" type="ORF">TIFTF001_022406</name>
</gene>
<dbReference type="EMBL" id="BTGU01000045">
    <property type="protein sequence ID" value="GMN53252.1"/>
    <property type="molecule type" value="Genomic_DNA"/>
</dbReference>
<protein>
    <submittedName>
        <fullName evidence="2">Uncharacterized protein</fullName>
    </submittedName>
</protein>
<evidence type="ECO:0000313" key="3">
    <source>
        <dbReference type="Proteomes" id="UP001187192"/>
    </source>
</evidence>
<keyword evidence="1" id="KW-0472">Membrane</keyword>
<sequence>MNPVSNPVLIEENREASLIFWGMELHTFDGTQGAAILAEWLHDMEILFILCHIGAHLALIILRFGLLPGEGPHMHYRDPEIYRDLNMRRYFTPPTTLEMTLDELIEAIMGAKVMAYAAQAAARAHALEDGDDYHPLSMATNDDDYHPLTPVDNAVNLEENMEYPTVIIIACDNKDGDEVEEKEDVEEILNGDDVDDEDVDSIIFSDISSE</sequence>
<dbReference type="Proteomes" id="UP001187192">
    <property type="component" value="Unassembled WGS sequence"/>
</dbReference>
<feature type="transmembrane region" description="Helical" evidence="1">
    <location>
        <begin position="46"/>
        <end position="67"/>
    </location>
</feature>
<accession>A0AA88AHQ9</accession>
<organism evidence="2 3">
    <name type="scientific">Ficus carica</name>
    <name type="common">Common fig</name>
    <dbReference type="NCBI Taxonomy" id="3494"/>
    <lineage>
        <taxon>Eukaryota</taxon>
        <taxon>Viridiplantae</taxon>
        <taxon>Streptophyta</taxon>
        <taxon>Embryophyta</taxon>
        <taxon>Tracheophyta</taxon>
        <taxon>Spermatophyta</taxon>
        <taxon>Magnoliopsida</taxon>
        <taxon>eudicotyledons</taxon>
        <taxon>Gunneridae</taxon>
        <taxon>Pentapetalae</taxon>
        <taxon>rosids</taxon>
        <taxon>fabids</taxon>
        <taxon>Rosales</taxon>
        <taxon>Moraceae</taxon>
        <taxon>Ficeae</taxon>
        <taxon>Ficus</taxon>
    </lineage>
</organism>
<proteinExistence type="predicted"/>
<keyword evidence="1" id="KW-1133">Transmembrane helix</keyword>
<reference evidence="2" key="1">
    <citation type="submission" date="2023-07" db="EMBL/GenBank/DDBJ databases">
        <title>draft genome sequence of fig (Ficus carica).</title>
        <authorList>
            <person name="Takahashi T."/>
            <person name="Nishimura K."/>
        </authorList>
    </citation>
    <scope>NUCLEOTIDE SEQUENCE</scope>
</reference>
<keyword evidence="1" id="KW-0812">Transmembrane</keyword>